<feature type="signal peptide" evidence="1">
    <location>
        <begin position="1"/>
        <end position="21"/>
    </location>
</feature>
<feature type="chain" id="PRO_5003896188" description="PEP-CTERM protein-sorting domain-containing protein" evidence="1">
    <location>
        <begin position="22"/>
        <end position="243"/>
    </location>
</feature>
<dbReference type="Proteomes" id="UP000006334">
    <property type="component" value="Unassembled WGS sequence"/>
</dbReference>
<dbReference type="eggNOG" id="ENOG503414F">
    <property type="taxonomic scope" value="Bacteria"/>
</dbReference>
<keyword evidence="1" id="KW-0732">Signal</keyword>
<organism evidence="2 3">
    <name type="scientific">Aliiglaciecola lipolytica E3</name>
    <dbReference type="NCBI Taxonomy" id="1127673"/>
    <lineage>
        <taxon>Bacteria</taxon>
        <taxon>Pseudomonadati</taxon>
        <taxon>Pseudomonadota</taxon>
        <taxon>Gammaproteobacteria</taxon>
        <taxon>Alteromonadales</taxon>
        <taxon>Alteromonadaceae</taxon>
        <taxon>Aliiglaciecola</taxon>
    </lineage>
</organism>
<protein>
    <recommendedName>
        <fullName evidence="4">PEP-CTERM protein-sorting domain-containing protein</fullName>
    </recommendedName>
</protein>
<evidence type="ECO:0000313" key="2">
    <source>
        <dbReference type="EMBL" id="GAC13199.1"/>
    </source>
</evidence>
<comment type="caution">
    <text evidence="2">The sequence shown here is derived from an EMBL/GenBank/DDBJ whole genome shotgun (WGS) entry which is preliminary data.</text>
</comment>
<dbReference type="EMBL" id="BAEN01000015">
    <property type="protein sequence ID" value="GAC13199.1"/>
    <property type="molecule type" value="Genomic_DNA"/>
</dbReference>
<reference evidence="2 3" key="1">
    <citation type="journal article" date="2017" name="Antonie Van Leeuwenhoek">
        <title>Rhizobium rhizosphaerae sp. nov., a novel species isolated from rice rhizosphere.</title>
        <authorList>
            <person name="Zhao J.J."/>
            <person name="Zhang J."/>
            <person name="Zhang R.J."/>
            <person name="Zhang C.W."/>
            <person name="Yin H.Q."/>
            <person name="Zhang X.X."/>
        </authorList>
    </citation>
    <scope>NUCLEOTIDE SEQUENCE [LARGE SCALE GENOMIC DNA]</scope>
    <source>
        <strain evidence="2 3">E3</strain>
    </source>
</reference>
<sequence>MDKPIKMALLVLAISSMNAPAAIISNGDFSSCNYNGWQKDTDGFGDVSLGNDFAIKNDAGNCAAVINVDHFDVPGDSGSFAIDEAFFANTLYQELDLSADLGSTLWLDIQFSVDSEVTSANANFVADYFLIGLNDGLGNYYDHTGALGFLIGPSEINGAASQSVSFELDSSFANQNGWFLDFQLNVGIDDFALADAYGSSFIIDNISLKDVNPNVDVNEPSGLWLCSLALLGLRRRRTKPSNN</sequence>
<proteinExistence type="predicted"/>
<name>K6WXK1_9ALTE</name>
<accession>K6WXK1</accession>
<evidence type="ECO:0000313" key="3">
    <source>
        <dbReference type="Proteomes" id="UP000006334"/>
    </source>
</evidence>
<gene>
    <name evidence="2" type="ORF">GLIP_0553</name>
</gene>
<evidence type="ECO:0008006" key="4">
    <source>
        <dbReference type="Google" id="ProtNLM"/>
    </source>
</evidence>
<dbReference type="OrthoDB" id="6332663at2"/>
<dbReference type="AlphaFoldDB" id="K6WXK1"/>
<keyword evidence="3" id="KW-1185">Reference proteome</keyword>
<dbReference type="RefSeq" id="WP_008843019.1">
    <property type="nucleotide sequence ID" value="NZ_BAEN01000015.1"/>
</dbReference>
<evidence type="ECO:0000256" key="1">
    <source>
        <dbReference type="SAM" id="SignalP"/>
    </source>
</evidence>